<evidence type="ECO:0000313" key="2">
    <source>
        <dbReference type="Proteomes" id="UP000092247"/>
    </source>
</evidence>
<dbReference type="Proteomes" id="UP000092247">
    <property type="component" value="Unassembled WGS sequence"/>
</dbReference>
<sequence length="62" mass="7399">MDNIRDDSLIDMKFMTGDAGFTPKYFYSQIKKGNLPKPIKIGERSRWKMGDYRKWKNSFSCR</sequence>
<gene>
    <name evidence="1" type="ORF">AYY17_03310</name>
</gene>
<dbReference type="Gene3D" id="1.10.238.160">
    <property type="match status" value="1"/>
</dbReference>
<protein>
    <recommendedName>
        <fullName evidence="3">AlpA family transcriptional regulator</fullName>
    </recommendedName>
</protein>
<dbReference type="AlphaFoldDB" id="A0A1B8HRA9"/>
<accession>A0A1B8HRA9</accession>
<evidence type="ECO:0000313" key="1">
    <source>
        <dbReference type="EMBL" id="OBU11744.1"/>
    </source>
</evidence>
<reference evidence="1 2" key="1">
    <citation type="submission" date="2016-06" db="EMBL/GenBank/DDBJ databases">
        <authorList>
            <person name="Kjaerup R.B."/>
            <person name="Dalgaard T.S."/>
            <person name="Juul-Madsen H.R."/>
        </authorList>
    </citation>
    <scope>NUCLEOTIDE SEQUENCE [LARGE SCALE GENOMIC DNA]</scope>
    <source>
        <strain evidence="1 2">GCSL-Mp3</strain>
    </source>
</reference>
<name>A0A1B8HRA9_9GAMM</name>
<proteinExistence type="predicted"/>
<organism evidence="1 2">
    <name type="scientific">Morganella psychrotolerans</name>
    <dbReference type="NCBI Taxonomy" id="368603"/>
    <lineage>
        <taxon>Bacteria</taxon>
        <taxon>Pseudomonadati</taxon>
        <taxon>Pseudomonadota</taxon>
        <taxon>Gammaproteobacteria</taxon>
        <taxon>Enterobacterales</taxon>
        <taxon>Morganellaceae</taxon>
        <taxon>Morganella</taxon>
    </lineage>
</organism>
<dbReference type="EMBL" id="LZEX01000001">
    <property type="protein sequence ID" value="OBU11744.1"/>
    <property type="molecule type" value="Genomic_DNA"/>
</dbReference>
<evidence type="ECO:0008006" key="3">
    <source>
        <dbReference type="Google" id="ProtNLM"/>
    </source>
</evidence>
<comment type="caution">
    <text evidence="1">The sequence shown here is derived from an EMBL/GenBank/DDBJ whole genome shotgun (WGS) entry which is preliminary data.</text>
</comment>
<dbReference type="RefSeq" id="WP_067421227.1">
    <property type="nucleotide sequence ID" value="NZ_LZEX01000001.1"/>
</dbReference>